<dbReference type="GO" id="GO:0000472">
    <property type="term" value="P:endonucleolytic cleavage to generate mature 5'-end of SSU-rRNA from (SSU-rRNA, 5.8S rRNA, LSU-rRNA)"/>
    <property type="evidence" value="ECO:0007669"/>
    <property type="project" value="TreeGrafter"/>
</dbReference>
<accession>A0A9W4U0S2</accession>
<dbReference type="SMART" id="SM00320">
    <property type="entry name" value="WD40"/>
    <property type="match status" value="11"/>
</dbReference>
<evidence type="ECO:0000256" key="3">
    <source>
        <dbReference type="ARBA" id="ARBA00022737"/>
    </source>
</evidence>
<feature type="repeat" description="WD" evidence="5">
    <location>
        <begin position="499"/>
        <end position="540"/>
    </location>
</feature>
<keyword evidence="2 5" id="KW-0853">WD repeat</keyword>
<name>A0A9W4U0S2_9ASCO</name>
<evidence type="ECO:0000313" key="7">
    <source>
        <dbReference type="EMBL" id="CAI5759870.1"/>
    </source>
</evidence>
<dbReference type="CDD" id="cd00200">
    <property type="entry name" value="WD40"/>
    <property type="match status" value="1"/>
</dbReference>
<evidence type="ECO:0000256" key="4">
    <source>
        <dbReference type="ARBA" id="ARBA00023242"/>
    </source>
</evidence>
<dbReference type="PANTHER" id="PTHR19854:SF15">
    <property type="entry name" value="TRANSDUCIN BETA-LIKE PROTEIN 3"/>
    <property type="match status" value="1"/>
</dbReference>
<gene>
    <name evidence="7" type="ORF">CANVERA_P4382</name>
</gene>
<evidence type="ECO:0000256" key="1">
    <source>
        <dbReference type="ARBA" id="ARBA00004604"/>
    </source>
</evidence>
<feature type="repeat" description="WD" evidence="5">
    <location>
        <begin position="457"/>
        <end position="498"/>
    </location>
</feature>
<evidence type="ECO:0000256" key="2">
    <source>
        <dbReference type="ARBA" id="ARBA00022574"/>
    </source>
</evidence>
<dbReference type="PROSITE" id="PS50082">
    <property type="entry name" value="WD_REPEATS_2"/>
    <property type="match status" value="8"/>
</dbReference>
<keyword evidence="3" id="KW-0677">Repeat</keyword>
<feature type="domain" description="U3 small nucleolar RNA-associated protein 13 C-terminal" evidence="6">
    <location>
        <begin position="639"/>
        <end position="779"/>
    </location>
</feature>
<dbReference type="GO" id="GO:0000480">
    <property type="term" value="P:endonucleolytic cleavage in 5'-ETS of tricistronic rRNA transcript (SSU-rRNA, 5.8S rRNA, LSU-rRNA)"/>
    <property type="evidence" value="ECO:0007669"/>
    <property type="project" value="TreeGrafter"/>
</dbReference>
<evidence type="ECO:0000256" key="5">
    <source>
        <dbReference type="PROSITE-ProRule" id="PRU00221"/>
    </source>
</evidence>
<reference evidence="7" key="1">
    <citation type="submission" date="2022-12" db="EMBL/GenBank/DDBJ databases">
        <authorList>
            <person name="Brejova B."/>
        </authorList>
    </citation>
    <scope>NUCLEOTIDE SEQUENCE</scope>
</reference>
<keyword evidence="4" id="KW-0539">Nucleus</keyword>
<feature type="repeat" description="WD" evidence="5">
    <location>
        <begin position="360"/>
        <end position="392"/>
    </location>
</feature>
<evidence type="ECO:0000259" key="6">
    <source>
        <dbReference type="Pfam" id="PF08625"/>
    </source>
</evidence>
<dbReference type="Proteomes" id="UP001152885">
    <property type="component" value="Unassembled WGS sequence"/>
</dbReference>
<feature type="repeat" description="WD" evidence="5">
    <location>
        <begin position="406"/>
        <end position="450"/>
    </location>
</feature>
<protein>
    <recommendedName>
        <fullName evidence="6">U3 small nucleolar RNA-associated protein 13 C-terminal domain-containing protein</fullName>
    </recommendedName>
</protein>
<dbReference type="InterPro" id="IPR011047">
    <property type="entry name" value="Quinoprotein_ADH-like_sf"/>
</dbReference>
<dbReference type="GO" id="GO:0030686">
    <property type="term" value="C:90S preribosome"/>
    <property type="evidence" value="ECO:0007669"/>
    <property type="project" value="TreeGrafter"/>
</dbReference>
<dbReference type="GO" id="GO:0032040">
    <property type="term" value="C:small-subunit processome"/>
    <property type="evidence" value="ECO:0007669"/>
    <property type="project" value="InterPro"/>
</dbReference>
<dbReference type="InterPro" id="IPR013934">
    <property type="entry name" value="Utp13_C"/>
</dbReference>
<dbReference type="SUPFAM" id="SSF50978">
    <property type="entry name" value="WD40 repeat-like"/>
    <property type="match status" value="1"/>
</dbReference>
<dbReference type="InterPro" id="IPR020472">
    <property type="entry name" value="WD40_PAC1"/>
</dbReference>
<dbReference type="EMBL" id="CANTUO010000005">
    <property type="protein sequence ID" value="CAI5759870.1"/>
    <property type="molecule type" value="Genomic_DNA"/>
</dbReference>
<feature type="repeat" description="WD" evidence="5">
    <location>
        <begin position="184"/>
        <end position="225"/>
    </location>
</feature>
<dbReference type="Pfam" id="PF00400">
    <property type="entry name" value="WD40"/>
    <property type="match status" value="8"/>
</dbReference>
<dbReference type="Pfam" id="PF08625">
    <property type="entry name" value="Utp13"/>
    <property type="match status" value="1"/>
</dbReference>
<dbReference type="PANTHER" id="PTHR19854">
    <property type="entry name" value="TRANSDUCIN BETA-LIKE 3"/>
    <property type="match status" value="1"/>
</dbReference>
<feature type="repeat" description="WD" evidence="5">
    <location>
        <begin position="54"/>
        <end position="95"/>
    </location>
</feature>
<dbReference type="PRINTS" id="PR00320">
    <property type="entry name" value="GPROTEINBRPT"/>
</dbReference>
<dbReference type="AlphaFoldDB" id="A0A9W4U0S2"/>
<dbReference type="SUPFAM" id="SSF50998">
    <property type="entry name" value="Quinoprotein alcohol dehydrogenase-like"/>
    <property type="match status" value="1"/>
</dbReference>
<proteinExistence type="predicted"/>
<dbReference type="Gene3D" id="2.130.10.10">
    <property type="entry name" value="YVTN repeat-like/Quinoprotein amine dehydrogenase"/>
    <property type="match status" value="4"/>
</dbReference>
<dbReference type="GO" id="GO:0034511">
    <property type="term" value="F:U3 snoRNA binding"/>
    <property type="evidence" value="ECO:0007669"/>
    <property type="project" value="TreeGrafter"/>
</dbReference>
<comment type="subcellular location">
    <subcellularLocation>
        <location evidence="1">Nucleus</location>
        <location evidence="1">Nucleolus</location>
    </subcellularLocation>
</comment>
<dbReference type="OrthoDB" id="5414888at2759"/>
<feature type="repeat" description="WD" evidence="5">
    <location>
        <begin position="541"/>
        <end position="584"/>
    </location>
</feature>
<organism evidence="7 8">
    <name type="scientific">Candida verbasci</name>
    <dbReference type="NCBI Taxonomy" id="1227364"/>
    <lineage>
        <taxon>Eukaryota</taxon>
        <taxon>Fungi</taxon>
        <taxon>Dikarya</taxon>
        <taxon>Ascomycota</taxon>
        <taxon>Saccharomycotina</taxon>
        <taxon>Pichiomycetes</taxon>
        <taxon>Debaryomycetaceae</taxon>
        <taxon>Candida/Lodderomyces clade</taxon>
        <taxon>Candida</taxon>
    </lineage>
</organism>
<sequence>MDTLKTTYKYQEFDPIFIGGTSATISSNGEILATPLNEDIIITNLKTNEILHKIEGDGETITNLQITPDGTRLAINSLSQQLRIYDLTTNTLIKSHKLSSPIYMSTVDSMSTIFAFGGSDGIITIWDIENNYITHSLKGHGSTICSLKIYGELNNLNNWRLASGDIMGTVKIWDLVKRKAIHSLTDHNTAVRGLDFNHDGSLFLSGGRDSFLIIYNTKNYKTLYTFPIDEQIEASGFVEIQGREFFYTGGSNNLLKVWDIESGDLIMSSKTPLKTNEEILISDVIKLEKNNMFLVLSDQTLVEMEIENDSVVVVKRIAGNQGIIADMKYCGPNKSYIAMATNSPALRITNLSKPLELKLYEGHTDLLNALDVSNDGYWVATASKDNEAIIWKWNENISDFELYTKFQGHAGSVSAISFNKSTQEPKFLITGSNDLTIKKWKIPTTKTPIIKSSIFTRRAHDKDINSIDVSPNDEYFATASYDKVAKIWNFDSGEILAILKGHKRGLWDINFFKFDQIVVTSSGDKTIKIWSLKTFKCLKTFEGHTNSIQKVQWFNTINNPQIISCGADGLIKIWDYKAGECVRTLDNHDNRIWAMDVKTDEGDQFITADGEGRINLWEDNTIEEIKLKELKEKEKIEQEQTLSNYINSNDYQNAFLLALNLNHSMKLYNIIQKCIEQNTDKDSIIGSFQLENTISMLNNDQLILLFKKMRDWNINFKFFDQCQKLMSVVLKRKEMSELIEIPGLIKVIDSIIPYNERHWGRVEDIVENCYILDYTVEQMNKLIA</sequence>
<keyword evidence="8" id="KW-1185">Reference proteome</keyword>
<dbReference type="InterPro" id="IPR036322">
    <property type="entry name" value="WD40_repeat_dom_sf"/>
</dbReference>
<dbReference type="PROSITE" id="PS50294">
    <property type="entry name" value="WD_REPEATS_REGION"/>
    <property type="match status" value="6"/>
</dbReference>
<dbReference type="InterPro" id="IPR001680">
    <property type="entry name" value="WD40_rpt"/>
</dbReference>
<comment type="caution">
    <text evidence="7">The sequence shown here is derived from an EMBL/GenBank/DDBJ whole genome shotgun (WGS) entry which is preliminary data.</text>
</comment>
<feature type="repeat" description="WD" evidence="5">
    <location>
        <begin position="245"/>
        <end position="268"/>
    </location>
</feature>
<dbReference type="InterPro" id="IPR015943">
    <property type="entry name" value="WD40/YVTN_repeat-like_dom_sf"/>
</dbReference>
<evidence type="ECO:0000313" key="8">
    <source>
        <dbReference type="Proteomes" id="UP001152885"/>
    </source>
</evidence>